<dbReference type="Proteomes" id="UP000078540">
    <property type="component" value="Unassembled WGS sequence"/>
</dbReference>
<organism evidence="1 2">
    <name type="scientific">Atta colombica</name>
    <dbReference type="NCBI Taxonomy" id="520822"/>
    <lineage>
        <taxon>Eukaryota</taxon>
        <taxon>Metazoa</taxon>
        <taxon>Ecdysozoa</taxon>
        <taxon>Arthropoda</taxon>
        <taxon>Hexapoda</taxon>
        <taxon>Insecta</taxon>
        <taxon>Pterygota</taxon>
        <taxon>Neoptera</taxon>
        <taxon>Endopterygota</taxon>
        <taxon>Hymenoptera</taxon>
        <taxon>Apocrita</taxon>
        <taxon>Aculeata</taxon>
        <taxon>Formicoidea</taxon>
        <taxon>Formicidae</taxon>
        <taxon>Myrmicinae</taxon>
        <taxon>Atta</taxon>
    </lineage>
</organism>
<sequence length="218" mass="24819">MARSVYSFAAFTLPHGSSTIAVCSDGRLSDCTVQSDSARGILRGDPASCLWVLYLHGVQRDRVLSHESRDEAQKETARDVLTRVFVIELMAGSEDYGKHYSSGKATRQEIMVSRSLRSTRGRIILWRKEKARSVWFIGDYGRDIGTYAFCFTQRIYTRYADSAAPVRRREPTTSRIMRVSHARLFIYQSDSHVSETIKQFSACDFHVFLFLSAHLTVD</sequence>
<reference evidence="1 2" key="1">
    <citation type="submission" date="2015-09" db="EMBL/GenBank/DDBJ databases">
        <title>Atta colombica WGS genome.</title>
        <authorList>
            <person name="Nygaard S."/>
            <person name="Hu H."/>
            <person name="Boomsma J."/>
            <person name="Zhang G."/>
        </authorList>
    </citation>
    <scope>NUCLEOTIDE SEQUENCE [LARGE SCALE GENOMIC DNA]</scope>
    <source>
        <strain evidence="1">Treedump-2</strain>
        <tissue evidence="1">Whole body</tissue>
    </source>
</reference>
<evidence type="ECO:0000313" key="2">
    <source>
        <dbReference type="Proteomes" id="UP000078540"/>
    </source>
</evidence>
<name>A0A195BCW8_9HYME</name>
<dbReference type="EMBL" id="KQ976522">
    <property type="protein sequence ID" value="KYM82057.1"/>
    <property type="molecule type" value="Genomic_DNA"/>
</dbReference>
<proteinExistence type="predicted"/>
<gene>
    <name evidence="1" type="ORF">ALC53_07464</name>
</gene>
<dbReference type="AlphaFoldDB" id="A0A195BCW8"/>
<keyword evidence="2" id="KW-1185">Reference proteome</keyword>
<evidence type="ECO:0000313" key="1">
    <source>
        <dbReference type="EMBL" id="KYM82057.1"/>
    </source>
</evidence>
<protein>
    <submittedName>
        <fullName evidence="1">Uncharacterized protein</fullName>
    </submittedName>
</protein>
<accession>A0A195BCW8</accession>